<dbReference type="Proteomes" id="UP000295008">
    <property type="component" value="Unassembled WGS sequence"/>
</dbReference>
<dbReference type="EMBL" id="SLUN01000011">
    <property type="protein sequence ID" value="TCL69896.1"/>
    <property type="molecule type" value="Genomic_DNA"/>
</dbReference>
<proteinExistence type="predicted"/>
<dbReference type="InterPro" id="IPR036388">
    <property type="entry name" value="WH-like_DNA-bd_sf"/>
</dbReference>
<dbReference type="Gene3D" id="1.10.10.10">
    <property type="entry name" value="Winged helix-like DNA-binding domain superfamily/Winged helix DNA-binding domain"/>
    <property type="match status" value="1"/>
</dbReference>
<dbReference type="CDD" id="cd07377">
    <property type="entry name" value="WHTH_GntR"/>
    <property type="match status" value="1"/>
</dbReference>
<evidence type="ECO:0000313" key="6">
    <source>
        <dbReference type="Proteomes" id="UP000295008"/>
    </source>
</evidence>
<dbReference type="InterPro" id="IPR028082">
    <property type="entry name" value="Peripla_BP_I"/>
</dbReference>
<dbReference type="CDD" id="cd01541">
    <property type="entry name" value="PBP1_AraR"/>
    <property type="match status" value="1"/>
</dbReference>
<dbReference type="OrthoDB" id="9813468at2"/>
<dbReference type="PRINTS" id="PR00035">
    <property type="entry name" value="HTHGNTR"/>
</dbReference>
<dbReference type="GO" id="GO:0000976">
    <property type="term" value="F:transcription cis-regulatory region binding"/>
    <property type="evidence" value="ECO:0007669"/>
    <property type="project" value="TreeGrafter"/>
</dbReference>
<dbReference type="InterPro" id="IPR000524">
    <property type="entry name" value="Tscrpt_reg_HTH_GntR"/>
</dbReference>
<dbReference type="InterPro" id="IPR046335">
    <property type="entry name" value="LacI/GalR-like_sensor"/>
</dbReference>
<keyword evidence="3" id="KW-0804">Transcription</keyword>
<evidence type="ECO:0000259" key="4">
    <source>
        <dbReference type="PROSITE" id="PS50949"/>
    </source>
</evidence>
<dbReference type="FunFam" id="1.10.10.10:FF:000079">
    <property type="entry name" value="GntR family transcriptional regulator"/>
    <property type="match status" value="1"/>
</dbReference>
<dbReference type="SUPFAM" id="SSF53822">
    <property type="entry name" value="Periplasmic binding protein-like I"/>
    <property type="match status" value="1"/>
</dbReference>
<dbReference type="InterPro" id="IPR036390">
    <property type="entry name" value="WH_DNA-bd_sf"/>
</dbReference>
<evidence type="ECO:0000313" key="5">
    <source>
        <dbReference type="EMBL" id="TCL69896.1"/>
    </source>
</evidence>
<reference evidence="5 6" key="1">
    <citation type="submission" date="2019-03" db="EMBL/GenBank/DDBJ databases">
        <title>Genomic Encyclopedia of Type Strains, Phase IV (KMG-IV): sequencing the most valuable type-strain genomes for metagenomic binning, comparative biology and taxonomic classification.</title>
        <authorList>
            <person name="Goeker M."/>
        </authorList>
    </citation>
    <scope>NUCLEOTIDE SEQUENCE [LARGE SCALE GENOMIC DNA]</scope>
    <source>
        <strain evidence="5 6">LX-B</strain>
    </source>
</reference>
<dbReference type="AlphaFoldDB" id="A0A4R1RTX5"/>
<dbReference type="GO" id="GO:0003700">
    <property type="term" value="F:DNA-binding transcription factor activity"/>
    <property type="evidence" value="ECO:0007669"/>
    <property type="project" value="InterPro"/>
</dbReference>
<comment type="caution">
    <text evidence="5">The sequence shown here is derived from an EMBL/GenBank/DDBJ whole genome shotgun (WGS) entry which is preliminary data.</text>
</comment>
<dbReference type="PANTHER" id="PTHR30146">
    <property type="entry name" value="LACI-RELATED TRANSCRIPTIONAL REPRESSOR"/>
    <property type="match status" value="1"/>
</dbReference>
<keyword evidence="6" id="KW-1185">Reference proteome</keyword>
<evidence type="ECO:0000256" key="1">
    <source>
        <dbReference type="ARBA" id="ARBA00023015"/>
    </source>
</evidence>
<accession>A0A4R1RTX5</accession>
<dbReference type="Pfam" id="PF13377">
    <property type="entry name" value="Peripla_BP_3"/>
    <property type="match status" value="1"/>
</dbReference>
<gene>
    <name evidence="5" type="ORF">EDC14_101117</name>
</gene>
<evidence type="ECO:0000256" key="2">
    <source>
        <dbReference type="ARBA" id="ARBA00023125"/>
    </source>
</evidence>
<keyword evidence="1" id="KW-0805">Transcription regulation</keyword>
<keyword evidence="2" id="KW-0238">DNA-binding</keyword>
<dbReference type="InterPro" id="IPR033532">
    <property type="entry name" value="AraR_ligand_bind_dom"/>
</dbReference>
<dbReference type="PANTHER" id="PTHR30146:SF150">
    <property type="entry name" value="ARABINOSE METABOLISM TRANSCRIPTIONAL REPRESSOR"/>
    <property type="match status" value="1"/>
</dbReference>
<dbReference type="Pfam" id="PF00392">
    <property type="entry name" value="GntR"/>
    <property type="match status" value="1"/>
</dbReference>
<feature type="domain" description="HTH gntR-type" evidence="4">
    <location>
        <begin position="8"/>
        <end position="76"/>
    </location>
</feature>
<organism evidence="5 6">
    <name type="scientific">Hydrogenispora ethanolica</name>
    <dbReference type="NCBI Taxonomy" id="1082276"/>
    <lineage>
        <taxon>Bacteria</taxon>
        <taxon>Bacillati</taxon>
        <taxon>Bacillota</taxon>
        <taxon>Hydrogenispora</taxon>
    </lineage>
</organism>
<evidence type="ECO:0000256" key="3">
    <source>
        <dbReference type="ARBA" id="ARBA00023163"/>
    </source>
</evidence>
<name>A0A4R1RTX5_HYDET</name>
<dbReference type="SUPFAM" id="SSF46785">
    <property type="entry name" value="Winged helix' DNA-binding domain"/>
    <property type="match status" value="1"/>
</dbReference>
<sequence>MLDPSNPSPKYSQLKEHLKELIRDGELSPGEKLPSENDLARRFKLSRHTVRQALGELENEGFIYREQGRGTFCRQNPKTVRPNIAVLTTYISDYIFPAIIKGIEEVFSSEGYNLILASTNNDPVKEAQCLENLISQDIVALIVEPTQSAQPSSNLDYFHKLETRGIPYVMIHACYPELDPAYLVMDDERGGYLATQYLLQLGHRRIAGIFKSDDMQGVQRRQGFLAALAEYQLLPNPNWIGSYKTGQIHSYPFEFSRSLLTQDPRPTAIVCYNDQIALEVLEAIRHAGLKVPQDISLIGYDDSLLASASEVKLTTFKHPKAEMGRQAARFVIDMLNGRIAKPSLTYPPELIIRSSCRTL</sequence>
<protein>
    <submittedName>
        <fullName evidence="5">GntR family transcriptional regulator of arabinose operon</fullName>
    </submittedName>
</protein>
<dbReference type="SMART" id="SM00345">
    <property type="entry name" value="HTH_GNTR"/>
    <property type="match status" value="1"/>
</dbReference>
<dbReference type="Gene3D" id="3.40.50.2300">
    <property type="match status" value="2"/>
</dbReference>
<dbReference type="PROSITE" id="PS50949">
    <property type="entry name" value="HTH_GNTR"/>
    <property type="match status" value="1"/>
</dbReference>